<evidence type="ECO:0000313" key="2">
    <source>
        <dbReference type="Proteomes" id="UP000297716"/>
    </source>
</evidence>
<dbReference type="AlphaFoldDB" id="A0A4Z0YB57"/>
<protein>
    <recommendedName>
        <fullName evidence="3">Fungal N-terminal domain-containing protein</fullName>
    </recommendedName>
</protein>
<name>A0A4Z0YB57_9PEZI</name>
<proteinExistence type="predicted"/>
<dbReference type="Proteomes" id="UP000297716">
    <property type="component" value="Unassembled WGS sequence"/>
</dbReference>
<accession>A0A4Z0YB57</accession>
<dbReference type="Gene3D" id="3.40.50.300">
    <property type="entry name" value="P-loop containing nucleotide triphosphate hydrolases"/>
    <property type="match status" value="1"/>
</dbReference>
<dbReference type="InterPro" id="IPR027417">
    <property type="entry name" value="P-loop_NTPase"/>
</dbReference>
<dbReference type="OrthoDB" id="5086500at2759"/>
<reference evidence="1 2" key="1">
    <citation type="submission" date="2019-03" db="EMBL/GenBank/DDBJ databases">
        <title>Draft genome sequence of Xylaria hypoxylon DSM 108379, a ubiquitous saprotrophic-parasitic fungi on hardwood.</title>
        <authorList>
            <person name="Buettner E."/>
            <person name="Leonhardt S."/>
            <person name="Gebauer A.M."/>
            <person name="Liers C."/>
            <person name="Hofrichter M."/>
            <person name="Kellner H."/>
        </authorList>
    </citation>
    <scope>NUCLEOTIDE SEQUENCE [LARGE SCALE GENOMIC DNA]</scope>
    <source>
        <strain evidence="1 2">DSM 108379</strain>
    </source>
</reference>
<dbReference type="SUPFAM" id="SSF48452">
    <property type="entry name" value="TPR-like"/>
    <property type="match status" value="2"/>
</dbReference>
<evidence type="ECO:0000313" key="1">
    <source>
        <dbReference type="EMBL" id="TGJ81449.1"/>
    </source>
</evidence>
<dbReference type="InterPro" id="IPR011990">
    <property type="entry name" value="TPR-like_helical_dom_sf"/>
</dbReference>
<dbReference type="EMBL" id="SKBN01000168">
    <property type="protein sequence ID" value="TGJ81449.1"/>
    <property type="molecule type" value="Genomic_DNA"/>
</dbReference>
<dbReference type="STRING" id="37992.A0A4Z0YB57"/>
<dbReference type="Pfam" id="PF13374">
    <property type="entry name" value="TPR_10"/>
    <property type="match status" value="1"/>
</dbReference>
<dbReference type="SUPFAM" id="SSF52540">
    <property type="entry name" value="P-loop containing nucleoside triphosphate hydrolases"/>
    <property type="match status" value="1"/>
</dbReference>
<dbReference type="InterPro" id="IPR053137">
    <property type="entry name" value="NLR-like"/>
</dbReference>
<keyword evidence="2" id="KW-1185">Reference proteome</keyword>
<comment type="caution">
    <text evidence="1">The sequence shown here is derived from an EMBL/GenBank/DDBJ whole genome shotgun (WGS) entry which is preliminary data.</text>
</comment>
<organism evidence="1 2">
    <name type="scientific">Xylaria hypoxylon</name>
    <dbReference type="NCBI Taxonomy" id="37992"/>
    <lineage>
        <taxon>Eukaryota</taxon>
        <taxon>Fungi</taxon>
        <taxon>Dikarya</taxon>
        <taxon>Ascomycota</taxon>
        <taxon>Pezizomycotina</taxon>
        <taxon>Sordariomycetes</taxon>
        <taxon>Xylariomycetidae</taxon>
        <taxon>Xylariales</taxon>
        <taxon>Xylariaceae</taxon>
        <taxon>Xylaria</taxon>
    </lineage>
</organism>
<dbReference type="Pfam" id="PF13424">
    <property type="entry name" value="TPR_12"/>
    <property type="match status" value="1"/>
</dbReference>
<sequence length="1097" mass="124021">MADIFSLVSAAAGLLDVTLKLVNYARELRRGGATIQKELDSLIEQACLLERVCDAVNHSYNRSVLRLQMKEQEEVSHDKSTNATRAMWKDLARMVSHCRLVVERIYKILEDICQPPQQSLSKHVDKFVRVHRKRSKEEDLRQCQRELSMYHGSIQLTLAIINREEAQNSQDSTAKSFEDLAAQLGELRSHISDFDGSTGSTGDTEYDKEALSGLRELKASITNATKLIAPPIVNKYFKTPQAVSSIFTGREPLLQKLRQCFIQPPGPLHRQSQRRFVVHGLGGSGKTQFCCKFAEDNRERFWGIFSIDGSSVKSIKKSLSSVAKLAGRDPNPNAALHWLSTVEERWLLLIDNADDGDVQLEDYFPKGVGGHILITTRNRDFRVLGSVEPGYYGFSGLHFDEASSLLLKASSLPRPWESSWESLALDITTALGNLALAIVHAGAAIRSRLCGLQDYLQWYKRYWENLHDEKKVQHAADQERAIWTTFEICYQRLEQKRDRTEAADAIELLHVFAFLYRDDLSPAILTKALRNAQLEAEHEKKVAKEEESNPFRKQLGLGEKLQMQLTSILMFMVGANAPPPLLSMLRDGREPEAVEDRIRGALSELEKMSLVYYNEHSQTYTMHPVVHKWARDRPRMKLRYQALWADVASHVLSASILLPPLGTGTEDELYHAGLLPHIDHVRAYRAKFGAKVDSKSKRSWLPQFMKTPPVNSNRVRMSAKFALVYAQCGDFLKAEQLLAEVTAALTLYLGPRSPRTRAAQTALAAMYWEQGKLNEALDLQRSIATTCEDYLGRENPDTLRALLKLSTTLWQQGKYSAARKLGMEVVDGLTRVLGTKHVDTLEATNNLGRTVMKFGQQEDILEAFELFSKAVEGMNETLGHEHLLTTYAKENLARVSCLIGEQALLNHALQFTEEVVATRKARMGKEAPWTLMAMGNMAVVLGALGQVQKAERLILDALGIAERNDNIGASHIGVLFGKQILATMLIQQERYDESRKILVEVIKEQKNMSSRSHDFHPDRLVSTIELARCYERQGRLKDSIDICDETIQGMEKAAKNGHHFIKILKEAREKMEGLLKDGEPKFDERIDIRFPEYLFKL</sequence>
<dbReference type="PANTHER" id="PTHR46082">
    <property type="entry name" value="ATP/GTP-BINDING PROTEIN-RELATED"/>
    <property type="match status" value="1"/>
</dbReference>
<dbReference type="Gene3D" id="1.25.40.10">
    <property type="entry name" value="Tetratricopeptide repeat domain"/>
    <property type="match status" value="2"/>
</dbReference>
<gene>
    <name evidence="1" type="ORF">E0Z10_g7321</name>
</gene>
<evidence type="ECO:0008006" key="3">
    <source>
        <dbReference type="Google" id="ProtNLM"/>
    </source>
</evidence>
<dbReference type="PANTHER" id="PTHR46082:SF11">
    <property type="entry name" value="AAA+ ATPASE DOMAIN-CONTAINING PROTEIN-RELATED"/>
    <property type="match status" value="1"/>
</dbReference>